<name>A0A1X6NIW4_PORUM</name>
<evidence type="ECO:0000256" key="1">
    <source>
        <dbReference type="ARBA" id="ARBA00009528"/>
    </source>
</evidence>
<dbReference type="AlphaFoldDB" id="A0A1X6NIW4"/>
<keyword evidence="9" id="KW-1185">Reference proteome</keyword>
<sequence length="256" mass="25894">MGGAAQTLALAHMIMATALPVRLRLLIPAVENAIAGNAFRTSDVLTARNGLTSEIVSTDAEGRLILADALVAACEPAGTPIDVPHPAAPADGAPAAAAAAAPPPPPPPLPPVGQPPAPPADAPALIVDCATLTGAQRVAMGPSIPSYWTHHDAVAARLDAAAAAADDLVWRLPLHEPYRGMLRSTVADCVNCSAGGLGGAITAALYLDQFVVAGIPWVHVDFMGWTAAASAGRPEGGEPMGLRALYGLIAERFGGR</sequence>
<feature type="chain" id="PRO_5011987474" description="Cytosol aminopeptidase domain-containing protein" evidence="6">
    <location>
        <begin position="19"/>
        <end position="256"/>
    </location>
</feature>
<keyword evidence="6" id="KW-0732">Signal</keyword>
<dbReference type="GO" id="GO:0005737">
    <property type="term" value="C:cytoplasm"/>
    <property type="evidence" value="ECO:0007669"/>
    <property type="project" value="InterPro"/>
</dbReference>
<dbReference type="GO" id="GO:0030145">
    <property type="term" value="F:manganese ion binding"/>
    <property type="evidence" value="ECO:0007669"/>
    <property type="project" value="InterPro"/>
</dbReference>
<keyword evidence="2" id="KW-0031">Aminopeptidase</keyword>
<evidence type="ECO:0000256" key="3">
    <source>
        <dbReference type="ARBA" id="ARBA00022670"/>
    </source>
</evidence>
<organism evidence="8 9">
    <name type="scientific">Porphyra umbilicalis</name>
    <name type="common">Purple laver</name>
    <name type="synonym">Red alga</name>
    <dbReference type="NCBI Taxonomy" id="2786"/>
    <lineage>
        <taxon>Eukaryota</taxon>
        <taxon>Rhodophyta</taxon>
        <taxon>Bangiophyceae</taxon>
        <taxon>Bangiales</taxon>
        <taxon>Bangiaceae</taxon>
        <taxon>Porphyra</taxon>
    </lineage>
</organism>
<keyword evidence="4" id="KW-0378">Hydrolase</keyword>
<accession>A0A1X6NIW4</accession>
<dbReference type="PANTHER" id="PTHR11963:SF20">
    <property type="entry name" value="PEPTIDASE B"/>
    <property type="match status" value="1"/>
</dbReference>
<evidence type="ECO:0000256" key="2">
    <source>
        <dbReference type="ARBA" id="ARBA00022438"/>
    </source>
</evidence>
<dbReference type="InterPro" id="IPR000819">
    <property type="entry name" value="Peptidase_M17_C"/>
</dbReference>
<dbReference type="PROSITE" id="PS00631">
    <property type="entry name" value="CYTOSOL_AP"/>
    <property type="match status" value="1"/>
</dbReference>
<dbReference type="EMBL" id="KV920611">
    <property type="protein sequence ID" value="OSX68396.1"/>
    <property type="molecule type" value="Genomic_DNA"/>
</dbReference>
<feature type="compositionally biased region" description="Low complexity" evidence="5">
    <location>
        <begin position="84"/>
        <end position="100"/>
    </location>
</feature>
<dbReference type="Pfam" id="PF00883">
    <property type="entry name" value="Peptidase_M17"/>
    <property type="match status" value="2"/>
</dbReference>
<dbReference type="Proteomes" id="UP000218209">
    <property type="component" value="Unassembled WGS sequence"/>
</dbReference>
<evidence type="ECO:0000256" key="5">
    <source>
        <dbReference type="SAM" id="MobiDB-lite"/>
    </source>
</evidence>
<evidence type="ECO:0000259" key="7">
    <source>
        <dbReference type="PROSITE" id="PS00631"/>
    </source>
</evidence>
<dbReference type="PRINTS" id="PR00481">
    <property type="entry name" value="LAMNOPPTDASE"/>
</dbReference>
<evidence type="ECO:0000256" key="6">
    <source>
        <dbReference type="SAM" id="SignalP"/>
    </source>
</evidence>
<evidence type="ECO:0000313" key="8">
    <source>
        <dbReference type="EMBL" id="OSX68396.1"/>
    </source>
</evidence>
<feature type="domain" description="Cytosol aminopeptidase" evidence="7">
    <location>
        <begin position="57"/>
        <end position="64"/>
    </location>
</feature>
<dbReference type="PANTHER" id="PTHR11963">
    <property type="entry name" value="LEUCINE AMINOPEPTIDASE-RELATED"/>
    <property type="match status" value="1"/>
</dbReference>
<feature type="signal peptide" evidence="6">
    <location>
        <begin position="1"/>
        <end position="18"/>
    </location>
</feature>
<dbReference type="GO" id="GO:0070006">
    <property type="term" value="F:metalloaminopeptidase activity"/>
    <property type="evidence" value="ECO:0007669"/>
    <property type="project" value="InterPro"/>
</dbReference>
<dbReference type="GO" id="GO:0006508">
    <property type="term" value="P:proteolysis"/>
    <property type="evidence" value="ECO:0007669"/>
    <property type="project" value="UniProtKB-KW"/>
</dbReference>
<evidence type="ECO:0000313" key="9">
    <source>
        <dbReference type="Proteomes" id="UP000218209"/>
    </source>
</evidence>
<evidence type="ECO:0000256" key="4">
    <source>
        <dbReference type="ARBA" id="ARBA00022801"/>
    </source>
</evidence>
<dbReference type="Gene3D" id="3.40.630.10">
    <property type="entry name" value="Zn peptidases"/>
    <property type="match status" value="1"/>
</dbReference>
<feature type="region of interest" description="Disordered" evidence="5">
    <location>
        <begin position="82"/>
        <end position="120"/>
    </location>
</feature>
<reference evidence="8 9" key="1">
    <citation type="submission" date="2017-03" db="EMBL/GenBank/DDBJ databases">
        <title>WGS assembly of Porphyra umbilicalis.</title>
        <authorList>
            <person name="Brawley S.H."/>
            <person name="Blouin N.A."/>
            <person name="Ficko-Blean E."/>
            <person name="Wheeler G.L."/>
            <person name="Lohr M."/>
            <person name="Goodson H.V."/>
            <person name="Jenkins J.W."/>
            <person name="Blaby-Haas C.E."/>
            <person name="Helliwell K.E."/>
            <person name="Chan C."/>
            <person name="Marriage T."/>
            <person name="Bhattacharya D."/>
            <person name="Klein A.S."/>
            <person name="Badis Y."/>
            <person name="Brodie J."/>
            <person name="Cao Y."/>
            <person name="Collen J."/>
            <person name="Dittami S.M."/>
            <person name="Gachon C.M."/>
            <person name="Green B.R."/>
            <person name="Karpowicz S."/>
            <person name="Kim J.W."/>
            <person name="Kudahl U."/>
            <person name="Lin S."/>
            <person name="Michel G."/>
            <person name="Mittag M."/>
            <person name="Olson B.J."/>
            <person name="Pangilinan J."/>
            <person name="Peng Y."/>
            <person name="Qiu H."/>
            <person name="Shu S."/>
            <person name="Singer J.T."/>
            <person name="Smith A.G."/>
            <person name="Sprecher B.N."/>
            <person name="Wagner V."/>
            <person name="Wang W."/>
            <person name="Wang Z.-Y."/>
            <person name="Yan J."/>
            <person name="Yarish C."/>
            <person name="Zoeuner-Riek S."/>
            <person name="Zhuang Y."/>
            <person name="Zou Y."/>
            <person name="Lindquist E.A."/>
            <person name="Grimwood J."/>
            <person name="Barry K."/>
            <person name="Rokhsar D.S."/>
            <person name="Schmutz J."/>
            <person name="Stiller J.W."/>
            <person name="Grossman A.R."/>
            <person name="Prochnik S.E."/>
        </authorList>
    </citation>
    <scope>NUCLEOTIDE SEQUENCE [LARGE SCALE GENOMIC DNA]</scope>
    <source>
        <strain evidence="8">4086291</strain>
    </source>
</reference>
<protein>
    <recommendedName>
        <fullName evidence="7">Cytosol aminopeptidase domain-containing protein</fullName>
    </recommendedName>
</protein>
<comment type="similarity">
    <text evidence="1">Belongs to the peptidase M17 family.</text>
</comment>
<feature type="compositionally biased region" description="Pro residues" evidence="5">
    <location>
        <begin position="101"/>
        <end position="120"/>
    </location>
</feature>
<dbReference type="InterPro" id="IPR011356">
    <property type="entry name" value="Leucine_aapep/pepB"/>
</dbReference>
<proteinExistence type="inferred from homology"/>
<keyword evidence="3" id="KW-0645">Protease</keyword>
<dbReference type="OrthoDB" id="412814at2759"/>
<gene>
    <name evidence="8" type="ORF">BU14_2872s0001</name>
</gene>
<dbReference type="SUPFAM" id="SSF53187">
    <property type="entry name" value="Zn-dependent exopeptidases"/>
    <property type="match status" value="2"/>
</dbReference>